<evidence type="ECO:0008006" key="3">
    <source>
        <dbReference type="Google" id="ProtNLM"/>
    </source>
</evidence>
<reference evidence="1 2" key="1">
    <citation type="submission" date="2023-02" db="EMBL/GenBank/DDBJ databases">
        <title>LHISI_Scaffold_Assembly.</title>
        <authorList>
            <person name="Stuart O.P."/>
            <person name="Cleave R."/>
            <person name="Magrath M.J.L."/>
            <person name="Mikheyev A.S."/>
        </authorList>
    </citation>
    <scope>NUCLEOTIDE SEQUENCE [LARGE SCALE GENOMIC DNA]</scope>
    <source>
        <strain evidence="1">Daus_M_001</strain>
        <tissue evidence="1">Leg muscle</tissue>
    </source>
</reference>
<dbReference type="Proteomes" id="UP001159363">
    <property type="component" value="Chromosome 4"/>
</dbReference>
<organism evidence="1 2">
    <name type="scientific">Dryococelus australis</name>
    <dbReference type="NCBI Taxonomy" id="614101"/>
    <lineage>
        <taxon>Eukaryota</taxon>
        <taxon>Metazoa</taxon>
        <taxon>Ecdysozoa</taxon>
        <taxon>Arthropoda</taxon>
        <taxon>Hexapoda</taxon>
        <taxon>Insecta</taxon>
        <taxon>Pterygota</taxon>
        <taxon>Neoptera</taxon>
        <taxon>Polyneoptera</taxon>
        <taxon>Phasmatodea</taxon>
        <taxon>Verophasmatodea</taxon>
        <taxon>Anareolatae</taxon>
        <taxon>Phasmatidae</taxon>
        <taxon>Eurycanthinae</taxon>
        <taxon>Dryococelus</taxon>
    </lineage>
</organism>
<evidence type="ECO:0000313" key="2">
    <source>
        <dbReference type="Proteomes" id="UP001159363"/>
    </source>
</evidence>
<accession>A0ABQ9HH69</accession>
<dbReference type="EMBL" id="JARBHB010000005">
    <property type="protein sequence ID" value="KAJ8883681.1"/>
    <property type="molecule type" value="Genomic_DNA"/>
</dbReference>
<gene>
    <name evidence="1" type="ORF">PR048_015535</name>
</gene>
<proteinExistence type="predicted"/>
<sequence length="100" mass="11402">MKGKRIGEVLNCKERWKNLRTVFVQKRKLLPSGSSRKVPYYLNNIMQIVVPCIKVQSIEDAASNLPLPDAQDIEAIFVVPVVMKRMENIQTSMITQTKGK</sequence>
<comment type="caution">
    <text evidence="1">The sequence shown here is derived from an EMBL/GenBank/DDBJ whole genome shotgun (WGS) entry which is preliminary data.</text>
</comment>
<evidence type="ECO:0000313" key="1">
    <source>
        <dbReference type="EMBL" id="KAJ8883681.1"/>
    </source>
</evidence>
<keyword evidence="2" id="KW-1185">Reference proteome</keyword>
<name>A0ABQ9HH69_9NEOP</name>
<protein>
    <recommendedName>
        <fullName evidence="3">MADF domain-containing protein</fullName>
    </recommendedName>
</protein>